<protein>
    <submittedName>
        <fullName evidence="2">Uncharacterized protein</fullName>
    </submittedName>
</protein>
<evidence type="ECO:0000256" key="1">
    <source>
        <dbReference type="SAM" id="Coils"/>
    </source>
</evidence>
<dbReference type="Proteomes" id="UP000736335">
    <property type="component" value="Unassembled WGS sequence"/>
</dbReference>
<organism evidence="2 3">
    <name type="scientific">Thelephora terrestris</name>
    <dbReference type="NCBI Taxonomy" id="56493"/>
    <lineage>
        <taxon>Eukaryota</taxon>
        <taxon>Fungi</taxon>
        <taxon>Dikarya</taxon>
        <taxon>Basidiomycota</taxon>
        <taxon>Agaricomycotina</taxon>
        <taxon>Agaricomycetes</taxon>
        <taxon>Thelephorales</taxon>
        <taxon>Thelephoraceae</taxon>
        <taxon>Thelephora</taxon>
    </lineage>
</organism>
<reference evidence="2" key="1">
    <citation type="journal article" date="2020" name="Nat. Commun.">
        <title>Large-scale genome sequencing of mycorrhizal fungi provides insights into the early evolution of symbiotic traits.</title>
        <authorList>
            <person name="Miyauchi S."/>
            <person name="Kiss E."/>
            <person name="Kuo A."/>
            <person name="Drula E."/>
            <person name="Kohler A."/>
            <person name="Sanchez-Garcia M."/>
            <person name="Morin E."/>
            <person name="Andreopoulos B."/>
            <person name="Barry K.W."/>
            <person name="Bonito G."/>
            <person name="Buee M."/>
            <person name="Carver A."/>
            <person name="Chen C."/>
            <person name="Cichocki N."/>
            <person name="Clum A."/>
            <person name="Culley D."/>
            <person name="Crous P.W."/>
            <person name="Fauchery L."/>
            <person name="Girlanda M."/>
            <person name="Hayes R.D."/>
            <person name="Keri Z."/>
            <person name="LaButti K."/>
            <person name="Lipzen A."/>
            <person name="Lombard V."/>
            <person name="Magnuson J."/>
            <person name="Maillard F."/>
            <person name="Murat C."/>
            <person name="Nolan M."/>
            <person name="Ohm R.A."/>
            <person name="Pangilinan J."/>
            <person name="Pereira M.F."/>
            <person name="Perotto S."/>
            <person name="Peter M."/>
            <person name="Pfister S."/>
            <person name="Riley R."/>
            <person name="Sitrit Y."/>
            <person name="Stielow J.B."/>
            <person name="Szollosi G."/>
            <person name="Zifcakova L."/>
            <person name="Stursova M."/>
            <person name="Spatafora J.W."/>
            <person name="Tedersoo L."/>
            <person name="Vaario L.M."/>
            <person name="Yamada A."/>
            <person name="Yan M."/>
            <person name="Wang P."/>
            <person name="Xu J."/>
            <person name="Bruns T."/>
            <person name="Baldrian P."/>
            <person name="Vilgalys R."/>
            <person name="Dunand C."/>
            <person name="Henrissat B."/>
            <person name="Grigoriev I.V."/>
            <person name="Hibbett D."/>
            <person name="Nagy L.G."/>
            <person name="Martin F.M."/>
        </authorList>
    </citation>
    <scope>NUCLEOTIDE SEQUENCE</scope>
    <source>
        <strain evidence="2">UH-Tt-Lm1</strain>
    </source>
</reference>
<proteinExistence type="predicted"/>
<feature type="coiled-coil region" evidence="1">
    <location>
        <begin position="89"/>
        <end position="116"/>
    </location>
</feature>
<keyword evidence="3" id="KW-1185">Reference proteome</keyword>
<evidence type="ECO:0000313" key="3">
    <source>
        <dbReference type="Proteomes" id="UP000736335"/>
    </source>
</evidence>
<reference evidence="2" key="2">
    <citation type="submission" date="2020-11" db="EMBL/GenBank/DDBJ databases">
        <authorList>
            <consortium name="DOE Joint Genome Institute"/>
            <person name="Kuo A."/>
            <person name="Miyauchi S."/>
            <person name="Kiss E."/>
            <person name="Drula E."/>
            <person name="Kohler A."/>
            <person name="Sanchez-Garcia M."/>
            <person name="Andreopoulos B."/>
            <person name="Barry K.W."/>
            <person name="Bonito G."/>
            <person name="Buee M."/>
            <person name="Carver A."/>
            <person name="Chen C."/>
            <person name="Cichocki N."/>
            <person name="Clum A."/>
            <person name="Culley D."/>
            <person name="Crous P.W."/>
            <person name="Fauchery L."/>
            <person name="Girlanda M."/>
            <person name="Hayes R."/>
            <person name="Keri Z."/>
            <person name="Labutti K."/>
            <person name="Lipzen A."/>
            <person name="Lombard V."/>
            <person name="Magnuson J."/>
            <person name="Maillard F."/>
            <person name="Morin E."/>
            <person name="Murat C."/>
            <person name="Nolan M."/>
            <person name="Ohm R."/>
            <person name="Pangilinan J."/>
            <person name="Pereira M."/>
            <person name="Perotto S."/>
            <person name="Peter M."/>
            <person name="Riley R."/>
            <person name="Sitrit Y."/>
            <person name="Stielow B."/>
            <person name="Szollosi G."/>
            <person name="Zifcakova L."/>
            <person name="Stursova M."/>
            <person name="Spatafora J.W."/>
            <person name="Tedersoo L."/>
            <person name="Vaario L.-M."/>
            <person name="Yamada A."/>
            <person name="Yan M."/>
            <person name="Wang P."/>
            <person name="Xu J."/>
            <person name="Bruns T."/>
            <person name="Baldrian P."/>
            <person name="Vilgalys R."/>
            <person name="Henrissat B."/>
            <person name="Grigoriev I.V."/>
            <person name="Hibbett D."/>
            <person name="Nagy L.G."/>
            <person name="Martin F.M."/>
        </authorList>
    </citation>
    <scope>NUCLEOTIDE SEQUENCE</scope>
    <source>
        <strain evidence="2">UH-Tt-Lm1</strain>
    </source>
</reference>
<gene>
    <name evidence="2" type="ORF">BJ322DRAFT_1016774</name>
</gene>
<comment type="caution">
    <text evidence="2">The sequence shown here is derived from an EMBL/GenBank/DDBJ whole genome shotgun (WGS) entry which is preliminary data.</text>
</comment>
<evidence type="ECO:0000313" key="2">
    <source>
        <dbReference type="EMBL" id="KAF9793186.1"/>
    </source>
</evidence>
<dbReference type="EMBL" id="WIUZ02000001">
    <property type="protein sequence ID" value="KAF9793186.1"/>
    <property type="molecule type" value="Genomic_DNA"/>
</dbReference>
<name>A0A9P6LDJ8_9AGAM</name>
<keyword evidence="1" id="KW-0175">Coiled coil</keyword>
<dbReference type="OrthoDB" id="10612187at2759"/>
<sequence length="199" mass="22472">MFRFFATRPAPHSIPGFLHSPPPLCARRAIHASSPGRGGIFRNADGKWSTSIDKIGTFTFYEILFVLGGLFTVSDLTFSVTPVYGFCETQRAEKRCKELQARAHKLLEKAIDERRKAAKILVAAKECLQQKERGAEEGGEPFDEKEARLKAETLKLLERQEKFLDDLESGEPVGFPLVVDFVRVDRTTCALEMELYMPF</sequence>
<dbReference type="AlphaFoldDB" id="A0A9P6LDJ8"/>
<accession>A0A9P6LDJ8</accession>